<dbReference type="InterPro" id="IPR023213">
    <property type="entry name" value="CAT-like_dom_sf"/>
</dbReference>
<dbReference type="Pfam" id="PF00501">
    <property type="entry name" value="AMP-binding"/>
    <property type="match status" value="2"/>
</dbReference>
<comment type="caution">
    <text evidence="5">The sequence shown here is derived from an EMBL/GenBank/DDBJ whole genome shotgun (WGS) entry which is preliminary data.</text>
</comment>
<dbReference type="NCBIfam" id="NF003417">
    <property type="entry name" value="PRK04813.1"/>
    <property type="match status" value="3"/>
</dbReference>
<dbReference type="Gene3D" id="2.30.38.10">
    <property type="entry name" value="Luciferase, Domain 3"/>
    <property type="match status" value="2"/>
</dbReference>
<dbReference type="Proteomes" id="UP000291334">
    <property type="component" value="Unassembled WGS sequence"/>
</dbReference>
<keyword evidence="6" id="KW-1185">Reference proteome</keyword>
<dbReference type="Gene3D" id="3.30.300.30">
    <property type="match status" value="3"/>
</dbReference>
<dbReference type="Gene3D" id="3.30.559.10">
    <property type="entry name" value="Chloramphenicol acetyltransferase-like domain"/>
    <property type="match status" value="3"/>
</dbReference>
<dbReference type="InterPro" id="IPR009081">
    <property type="entry name" value="PP-bd_ACP"/>
</dbReference>
<dbReference type="NCBIfam" id="TIGR01720">
    <property type="entry name" value="NRPS-para261"/>
    <property type="match status" value="1"/>
</dbReference>
<keyword evidence="3" id="KW-0597">Phosphoprotein</keyword>
<feature type="domain" description="Carrier" evidence="4">
    <location>
        <begin position="2622"/>
        <end position="2697"/>
    </location>
</feature>
<dbReference type="NCBIfam" id="TIGR01733">
    <property type="entry name" value="AA-adenyl-dom"/>
    <property type="match status" value="2"/>
</dbReference>
<dbReference type="CDD" id="cd17649">
    <property type="entry name" value="A_NRPS_PvdJ-like"/>
    <property type="match status" value="1"/>
</dbReference>
<dbReference type="PANTHER" id="PTHR45398:SF1">
    <property type="entry name" value="ENZYME, PUTATIVE (JCVI)-RELATED"/>
    <property type="match status" value="1"/>
</dbReference>
<evidence type="ECO:0000256" key="1">
    <source>
        <dbReference type="ARBA" id="ARBA00001957"/>
    </source>
</evidence>
<dbReference type="PROSITE" id="PS00012">
    <property type="entry name" value="PHOSPHOPANTETHEINE"/>
    <property type="match status" value="3"/>
</dbReference>
<dbReference type="InterPro" id="IPR010071">
    <property type="entry name" value="AA_adenyl_dom"/>
</dbReference>
<dbReference type="InterPro" id="IPR006162">
    <property type="entry name" value="Ppantetheine_attach_site"/>
</dbReference>
<dbReference type="SMART" id="SM00823">
    <property type="entry name" value="PKS_PP"/>
    <property type="match status" value="3"/>
</dbReference>
<dbReference type="InterPro" id="IPR045851">
    <property type="entry name" value="AMP-bd_C_sf"/>
</dbReference>
<comment type="cofactor">
    <cofactor evidence="1">
        <name>pantetheine 4'-phosphate</name>
        <dbReference type="ChEBI" id="CHEBI:47942"/>
    </cofactor>
</comment>
<feature type="non-terminal residue" evidence="5">
    <location>
        <position position="1"/>
    </location>
</feature>
<feature type="domain" description="Carrier" evidence="4">
    <location>
        <begin position="1106"/>
        <end position="1180"/>
    </location>
</feature>
<dbReference type="InterPro" id="IPR010060">
    <property type="entry name" value="NRPS_synth"/>
</dbReference>
<evidence type="ECO:0000256" key="3">
    <source>
        <dbReference type="ARBA" id="ARBA00022553"/>
    </source>
</evidence>
<evidence type="ECO:0000256" key="2">
    <source>
        <dbReference type="ARBA" id="ARBA00022450"/>
    </source>
</evidence>
<evidence type="ECO:0000313" key="5">
    <source>
        <dbReference type="EMBL" id="TBU99034.1"/>
    </source>
</evidence>
<dbReference type="Pfam" id="PF00668">
    <property type="entry name" value="Condensation"/>
    <property type="match status" value="3"/>
</dbReference>
<reference evidence="5 6" key="1">
    <citation type="submission" date="2018-06" db="EMBL/GenBank/DDBJ databases">
        <title>Three novel Pseudomonas species isolated from symptomatic oak.</title>
        <authorList>
            <person name="Bueno-Gonzalez V."/>
            <person name="Brady C."/>
        </authorList>
    </citation>
    <scope>NUCLEOTIDE SEQUENCE [LARGE SCALE GENOMIC DNA]</scope>
    <source>
        <strain evidence="5 6">P26B</strain>
    </source>
</reference>
<dbReference type="CDD" id="cd19531">
    <property type="entry name" value="LCL_NRPS-like"/>
    <property type="match status" value="1"/>
</dbReference>
<dbReference type="InterPro" id="IPR020845">
    <property type="entry name" value="AMP-binding_CS"/>
</dbReference>
<evidence type="ECO:0000259" key="4">
    <source>
        <dbReference type="PROSITE" id="PS50075"/>
    </source>
</evidence>
<dbReference type="Pfam" id="PF00550">
    <property type="entry name" value="PP-binding"/>
    <property type="match status" value="3"/>
</dbReference>
<dbReference type="InterPro" id="IPR020806">
    <property type="entry name" value="PKS_PP-bd"/>
</dbReference>
<protein>
    <submittedName>
        <fullName evidence="5">Non-ribosomal peptide synthetase</fullName>
    </submittedName>
</protein>
<dbReference type="CDD" id="cd05930">
    <property type="entry name" value="A_NRPS"/>
    <property type="match status" value="1"/>
</dbReference>
<dbReference type="PROSITE" id="PS00455">
    <property type="entry name" value="AMP_BINDING"/>
    <property type="match status" value="2"/>
</dbReference>
<accession>A0ABY1YZ47</accession>
<organism evidence="5 6">
    <name type="scientific">Phytopseudomonas dryadis</name>
    <dbReference type="NCBI Taxonomy" id="2487520"/>
    <lineage>
        <taxon>Bacteria</taxon>
        <taxon>Pseudomonadati</taxon>
        <taxon>Pseudomonadota</taxon>
        <taxon>Gammaproteobacteria</taxon>
        <taxon>Pseudomonadales</taxon>
        <taxon>Pseudomonadaceae</taxon>
        <taxon>Phytopseudomonas</taxon>
    </lineage>
</organism>
<dbReference type="SUPFAM" id="SSF52777">
    <property type="entry name" value="CoA-dependent acyltransferases"/>
    <property type="match status" value="6"/>
</dbReference>
<dbReference type="CDD" id="cd19543">
    <property type="entry name" value="DCL_NRPS"/>
    <property type="match status" value="1"/>
</dbReference>
<gene>
    <name evidence="5" type="ORF">DNK34_24890</name>
</gene>
<dbReference type="Gene3D" id="3.40.50.980">
    <property type="match status" value="4"/>
</dbReference>
<dbReference type="InterPro" id="IPR025110">
    <property type="entry name" value="AMP-bd_C"/>
</dbReference>
<dbReference type="InterPro" id="IPR036736">
    <property type="entry name" value="ACP-like_sf"/>
</dbReference>
<dbReference type="InterPro" id="IPR000873">
    <property type="entry name" value="AMP-dep_synth/lig_dom"/>
</dbReference>
<sequence>LVAYVVGEATAEELKARLARSLPEYMVPGQWLFLEALPLSANGKLDRRQLPSPQAAQKAYRAPRTALEQQVAQIWQSVLEQTQVGLDDDFFELGGHSLLAAQMVARVRQACGLELSLRTVFDYSRLQPFCQALGGTTAQAMPALLRIDRGQPLRLSHAQQRQWIMAKLEPKSSAYHIPMALRISGALDVAALQASLDQLVVRHESLRTHFVDHLGEPRQLIDATARVELQMFEAIVGDDLTAMLQAQAQQHFELSQAPLMRASLIRTKQDAVLLLTLHHIVADGWSVQLLAREWIELYRAQVEGRTAPLEPLGVAYADYAQWQRDWLEGGERERQLAYWTSRLGAEPVLLELPQDRPRPAEQSYRGERVEVRLDAPRTAALRALAASHGASLFMILLTALQALLHRYSGQPRVRVGAPVANRDRGDTEAIVGMFVNTLVLDVDIDAQMTFEALLAQVRSRVLEAQAHQDLPFEDLIEALQPERSLSRSAIFQVAHNHQVAADVQGWSEAAGLQVRALELPTRYSKFDLTLNTLEVGNQLEASLIFALDLFDAATAERMLGHWQAMLDAMLASLAAPIALAELPAPAERQRLQQAAMGTGAPASVDSVVELFLREVARVPDKPAVVAEGIELSYRELHVRSDRLAAGLRARGVGAEQCVGLMAERSVHSIVAFLAAFKAGAVLVPVDPGLPAPRQRQMFTDCGIRVLLSASVNPAAVLPKGTPWLPIDTDAATSDWMPTARPMAGQAAYVVHTSGSTGQPKGTVVSHGALAHYIENILAHLPWRAVDKVAMVSTLAADLGYTLLFGALCSGRTLHLLDSHTATDAQAMADYFQAHGIDALKIVPSHLAALLQGDGATALLPRHCLILGGEASSGGLLARIRALAPDCQVINHYGPTETTVGVLAGSVAPGSEQVALGQVLGGNCAWLLDAGLALAVAGQAAELYLGGPSLARGYLGRPGATAERFVPNPLGEPGQRLYRTGDQVQWREGALYYRGRVDEQVKIRGYRLEPGEVSAALLALEGVAEAATLAVATASGPQLVAYVVAREGQSGEHLPEHWRAQLARRVPDYMVPWRIVVLGALPITANGKLDRKALPAPQSLPQVSQSLPVSDLEMRLAAIWEQVLNVAPIGREQNFFELGGDSIVSIQMVSRARQAGIHFSARQLFQHQTLAALARVATLAGTVTRIDQAPASGTTPLLPIQKAFLQAAIAQPQHWNQSVWLDLGREVDGQRLEAALQALVAHHDALRLAFSDSSGHWQGEFQPLATLQARWARRPLLRHAGTQAEDALEALADEAQRSLDLTRGELLRGVLLTLDNGGQRLFLAIHHLVVDGVSWRVLIEDLALLYREGGDPAQVLPARTSGLHDWARCVEGHAQAVDAGQRAGYWQARLAGIDTRLPWHNPEGSLASVHAQNVQVRLDTDWTQRLLSEAPAAYRTQINDLLLTALVRAMRRWSGEADLLVELEGHGRETLQDDIDLSRTVGWFTVKAPLRLRASDDLASDIKRTKEALREHGAHALDFAALLHGAAEPLREQLQALPKPRLTFNYLGQLDNKSQAGSAGGFTPVGHPRGHERSEQAPLGNWLTLNGQVYQGELGLALTFSREQFQAQAVEQLAQAYIEELQGLIAFCAEPGNRSATPSDFPLAGLSQAQLDELPVAASQLVDIYPLSPMQQGMLFHTLYQQQGNDYLNQLRVDVSGLDPQRMARAWQQVLDEHEVLRAGFAWQGSLERPLQLIHRQLALPCRILDYGDQDDPTAAIERLAIEEREQVRDLGTAPLLRVAMVKRCDDSYHLIYTHHHILLDGWSSSRLLGEVLQAYEQGHASPADGRYHDYIAWLGAQDREASEIFWRAQLAAFDEPTQLGGAFPAPVVGESGMGHVGSGLDAGAMADLQRFARERKVTVNTVIQAAWLLLLQRHTSKRVVAFGATVAGRPAQLPGIEQQLGLFINTLPVVADVAPEQTVAAWLLQLQEQNVCLREQEHTPLYEIQRWVGQGAQSLFDTLLVFENYPVSQVLQQAAPAGLGFGPVVNLEQSNYPLALAVNTGEQLELHFSFARERFAEASVQALARRFLTLLGQLLASAPSTRIDELNMLDADEQAHLLAAGVASCMAPQPFSAIHHAFEIQVRARPQATALVLGEQRLSFVELDGRANQLAHYLREQGVDAEVRVGVALERSVETVVCLLAILKAGGAYVPLDIAYPAERLAYLIADSGMHLLLTDSRLAATWPQAEALRAINLDQLELQALPRHAPAVAIAPAQLAYLIYTSGSTGLPKGVAVAHGPFAMHCRAIGQHYEMSTEDCELHFMSFAFDGAHERLFTSLTHGARVLLRDGQLWTAQRTYQAMIDEGVSVAAFPPLYLQQLAEHAEQHGQSPAVRVYCFGGDAVPQASYQRVRQALRPTWIINGYGPTESVVTPLLWKAAAGEDCGATYAPIGLGVGERSVLVCDPGLHLVPVGLAGELYLGGAGVARGYLGRPGLTAERFVPDPFAADGSRLYRSGDLVRQRPDGVVDYLGRSDYQVKIRGFRVELGEIEACLGHQSGVRECAVVAQGEGSGRRLTGYVVLDTHSQGSARAQQIRSALKQQLPEHMVPAFVIEIDSLPLTPNGKLDRKALPDPQQRLQVDAWREPQAEHQRTLASIWQEVLGVARIGLDDNFFELGGHSLLATQATAMAQLRLGCDIALDLIFKTGSLEAYALAVEQRMNTNLQADLSDMFDFMTELEAN</sequence>
<dbReference type="CDD" id="cd19534">
    <property type="entry name" value="E_NRPS"/>
    <property type="match status" value="1"/>
</dbReference>
<dbReference type="SUPFAM" id="SSF47336">
    <property type="entry name" value="ACP-like"/>
    <property type="match status" value="3"/>
</dbReference>
<evidence type="ECO:0000313" key="6">
    <source>
        <dbReference type="Proteomes" id="UP000291334"/>
    </source>
</evidence>
<dbReference type="EMBL" id="QJUM01000053">
    <property type="protein sequence ID" value="TBU99034.1"/>
    <property type="molecule type" value="Genomic_DNA"/>
</dbReference>
<dbReference type="Pfam" id="PF13193">
    <property type="entry name" value="AMP-binding_C"/>
    <property type="match status" value="2"/>
</dbReference>
<proteinExistence type="predicted"/>
<dbReference type="InterPro" id="IPR001242">
    <property type="entry name" value="Condensation_dom"/>
</dbReference>
<keyword evidence="2" id="KW-0596">Phosphopantetheine</keyword>
<dbReference type="Gene3D" id="3.30.559.30">
    <property type="entry name" value="Nonribosomal peptide synthetase, condensation domain"/>
    <property type="match status" value="3"/>
</dbReference>
<feature type="domain" description="Carrier" evidence="4">
    <location>
        <begin position="62"/>
        <end position="137"/>
    </location>
</feature>
<dbReference type="Gene3D" id="1.10.1200.10">
    <property type="entry name" value="ACP-like"/>
    <property type="match status" value="3"/>
</dbReference>
<dbReference type="PANTHER" id="PTHR45398">
    <property type="match status" value="1"/>
</dbReference>
<dbReference type="SUPFAM" id="SSF56801">
    <property type="entry name" value="Acetyl-CoA synthetase-like"/>
    <property type="match status" value="3"/>
</dbReference>
<name>A0ABY1YZ47_9GAMM</name>
<dbReference type="PROSITE" id="PS50075">
    <property type="entry name" value="CARRIER"/>
    <property type="match status" value="3"/>
</dbReference>